<feature type="non-terminal residue" evidence="1">
    <location>
        <position position="152"/>
    </location>
</feature>
<dbReference type="AlphaFoldDB" id="F6ZSW5"/>
<dbReference type="HOGENOM" id="CLU_1726495_0_0_1"/>
<reference evidence="1" key="1">
    <citation type="journal article" date="2011" name="Nat. Biotechnol.">
        <title>Genome sequencing and comparison of two nonhuman primate animal models, the cynomolgus and Chinese rhesus macaques.</title>
        <authorList>
            <person name="Yan G."/>
            <person name="Zhang G."/>
            <person name="Fang X."/>
            <person name="Zhang Y."/>
            <person name="Li C."/>
            <person name="Ling F."/>
            <person name="Cooper D.N."/>
            <person name="Li Q."/>
            <person name="Li Y."/>
            <person name="van Gool A.J."/>
            <person name="Du H."/>
            <person name="Chen J."/>
            <person name="Chen R."/>
            <person name="Zhang P."/>
            <person name="Huang Z."/>
            <person name="Thompson J.R."/>
            <person name="Meng Y."/>
            <person name="Bai Y."/>
            <person name="Wang J."/>
            <person name="Zhuo M."/>
            <person name="Wang T."/>
            <person name="Huang Y."/>
            <person name="Wei L."/>
            <person name="Li J."/>
            <person name="Wang Z."/>
            <person name="Hu H."/>
            <person name="Yang P."/>
            <person name="Le L."/>
            <person name="Stenson P.D."/>
            <person name="Li B."/>
            <person name="Liu X."/>
            <person name="Ball E.V."/>
            <person name="An N."/>
            <person name="Huang Q."/>
            <person name="Zhang Y."/>
            <person name="Fan W."/>
            <person name="Zhang X."/>
            <person name="Li Y."/>
            <person name="Wang W."/>
            <person name="Katze M.G."/>
            <person name="Su B."/>
            <person name="Nielsen R."/>
            <person name="Yang H."/>
            <person name="Wang J."/>
            <person name="Wang X."/>
            <person name="Wang J."/>
        </authorList>
    </citation>
    <scope>NUCLEOTIDE SEQUENCE [LARGE SCALE GENOMIC DNA]</scope>
    <source>
        <strain evidence="1">CR-5</strain>
    </source>
</reference>
<evidence type="ECO:0000313" key="1">
    <source>
        <dbReference type="EMBL" id="EHH23121.1"/>
    </source>
</evidence>
<proteinExistence type="predicted"/>
<name>F6ZSW5_MACMU</name>
<protein>
    <submittedName>
        <fullName evidence="1">Uncharacterized protein</fullName>
    </submittedName>
</protein>
<accession>F6ZSW5</accession>
<organism evidence="1">
    <name type="scientific">Macaca mulatta</name>
    <name type="common">Rhesus macaque</name>
    <dbReference type="NCBI Taxonomy" id="9544"/>
    <lineage>
        <taxon>Eukaryota</taxon>
        <taxon>Metazoa</taxon>
        <taxon>Chordata</taxon>
        <taxon>Craniata</taxon>
        <taxon>Vertebrata</taxon>
        <taxon>Euteleostomi</taxon>
        <taxon>Mammalia</taxon>
        <taxon>Eutheria</taxon>
        <taxon>Euarchontoglires</taxon>
        <taxon>Primates</taxon>
        <taxon>Haplorrhini</taxon>
        <taxon>Catarrhini</taxon>
        <taxon>Cercopithecidae</taxon>
        <taxon>Cercopithecinae</taxon>
        <taxon>Macaca</taxon>
    </lineage>
</organism>
<sequence length="152" mass="16942">VPSRVFPYAMAQSHSLGQPHTEAFFSLQTHTSLSQHLGMEIPVRVKVKGPPQASHSLLSFLPDQVCQPMASYAPHPHCFCLSVNETTGLSISWEDWGLLPNGHLCPIIGARHPIHTFAPLLQNNIFLFTQSLCSRIQSWIVVYLPGKFIIFV</sequence>
<feature type="non-terminal residue" evidence="1">
    <location>
        <position position="1"/>
    </location>
</feature>
<gene>
    <name evidence="1" type="ORF">EGK_06510</name>
</gene>
<dbReference type="Proteomes" id="UP000013456">
    <property type="component" value="Chromosome 14"/>
</dbReference>
<dbReference type="EMBL" id="CM001266">
    <property type="protein sequence ID" value="EHH23121.1"/>
    <property type="molecule type" value="Genomic_DNA"/>
</dbReference>